<dbReference type="EMBL" id="UPPP01000105">
    <property type="protein sequence ID" value="VBB09052.1"/>
    <property type="molecule type" value="Genomic_DNA"/>
</dbReference>
<proteinExistence type="predicted"/>
<dbReference type="AlphaFoldDB" id="A0A498RG47"/>
<name>A0A498RG47_9FIRM</name>
<evidence type="ECO:0000313" key="1">
    <source>
        <dbReference type="EMBL" id="VBB09052.1"/>
    </source>
</evidence>
<evidence type="ECO:0000313" key="2">
    <source>
        <dbReference type="Proteomes" id="UP000277811"/>
    </source>
</evidence>
<reference evidence="1 2" key="1">
    <citation type="submission" date="2018-06" db="EMBL/GenBank/DDBJ databases">
        <authorList>
            <person name="Strepis N."/>
        </authorList>
    </citation>
    <scope>NUCLEOTIDE SEQUENCE [LARGE SCALE GENOMIC DNA]</scope>
    <source>
        <strain evidence="1">LUCI</strain>
    </source>
</reference>
<dbReference type="Proteomes" id="UP000277811">
    <property type="component" value="Unassembled WGS sequence"/>
</dbReference>
<keyword evidence="2" id="KW-1185">Reference proteome</keyword>
<protein>
    <submittedName>
        <fullName evidence="1">Uncharacterized protein</fullName>
    </submittedName>
</protein>
<organism evidence="1 2">
    <name type="scientific">Lucifera butyrica</name>
    <dbReference type="NCBI Taxonomy" id="1351585"/>
    <lineage>
        <taxon>Bacteria</taxon>
        <taxon>Bacillati</taxon>
        <taxon>Bacillota</taxon>
        <taxon>Negativicutes</taxon>
        <taxon>Veillonellales</taxon>
        <taxon>Veillonellaceae</taxon>
        <taxon>Lucifera</taxon>
    </lineage>
</organism>
<gene>
    <name evidence="1" type="ORF">LUCI_4338</name>
</gene>
<sequence length="72" mass="8243">MIKKPAVFWLLVQGSGRENQRGLSCWQLNPLCHFFKLLKDYVRSGKKIILGIGRQNEVCVLALVPYQIQSIV</sequence>
<accession>A0A498RG47</accession>